<sequence length="166" mass="18229">MNANHNPDTSPDLTTAWVLAANCSLYEKDPGPAQLNIASRIEPHFVSRVEAFRDLYTRLLLEQFDADAARIAALAHNIDTAPRHNATATPVWDIAAELCQRASEIIDTAGAATDTSVRRRLLAGTIHRNRTVVLGQWIPDLQQQLDNELLHALSDDEPGSQESSTP</sequence>
<dbReference type="EMBL" id="UPHM01000171">
    <property type="protein sequence ID" value="VBA33224.1"/>
    <property type="molecule type" value="Genomic_DNA"/>
</dbReference>
<dbReference type="Proteomes" id="UP000271464">
    <property type="component" value="Unassembled WGS sequence"/>
</dbReference>
<keyword evidence="2" id="KW-1185">Reference proteome</keyword>
<reference evidence="1 2" key="1">
    <citation type="submission" date="2018-09" db="EMBL/GenBank/DDBJ databases">
        <authorList>
            <person name="Tagini F."/>
        </authorList>
    </citation>
    <scope>NUCLEOTIDE SEQUENCE [LARGE SCALE GENOMIC DNA]</scope>
    <source>
        <strain evidence="1 2">MK4</strain>
    </source>
</reference>
<evidence type="ECO:0000313" key="1">
    <source>
        <dbReference type="EMBL" id="VBA33224.1"/>
    </source>
</evidence>
<accession>A0ABY6RSN5</accession>
<name>A0ABY6RSN5_9MYCO</name>
<organism evidence="1 2">
    <name type="scientific">Mycobacterium persicum</name>
    <dbReference type="NCBI Taxonomy" id="1487726"/>
    <lineage>
        <taxon>Bacteria</taxon>
        <taxon>Bacillati</taxon>
        <taxon>Actinomycetota</taxon>
        <taxon>Actinomycetes</taxon>
        <taxon>Mycobacteriales</taxon>
        <taxon>Mycobacteriaceae</taxon>
        <taxon>Mycobacterium</taxon>
    </lineage>
</organism>
<proteinExistence type="predicted"/>
<gene>
    <name evidence="1" type="ORF">LAUMK4_05904</name>
</gene>
<protein>
    <recommendedName>
        <fullName evidence="3">HD domain-containing protein</fullName>
    </recommendedName>
</protein>
<dbReference type="RefSeq" id="WP_051754279.1">
    <property type="nucleotide sequence ID" value="NZ_UPHM01000171.1"/>
</dbReference>
<comment type="caution">
    <text evidence="1">The sequence shown here is derived from an EMBL/GenBank/DDBJ whole genome shotgun (WGS) entry which is preliminary data.</text>
</comment>
<evidence type="ECO:0008006" key="3">
    <source>
        <dbReference type="Google" id="ProtNLM"/>
    </source>
</evidence>
<evidence type="ECO:0000313" key="2">
    <source>
        <dbReference type="Proteomes" id="UP000271464"/>
    </source>
</evidence>